<reference evidence="1" key="1">
    <citation type="submission" date="2014-05" db="EMBL/GenBank/DDBJ databases">
        <authorList>
            <person name="Chronopoulou M."/>
        </authorList>
    </citation>
    <scope>NUCLEOTIDE SEQUENCE</scope>
    <source>
        <tissue evidence="1">Whole organism</tissue>
    </source>
</reference>
<protein>
    <submittedName>
        <fullName evidence="1">Uncharacterized protein</fullName>
    </submittedName>
</protein>
<organism evidence="1">
    <name type="scientific">Lepeophtheirus salmonis</name>
    <name type="common">Salmon louse</name>
    <name type="synonym">Caligus salmonis</name>
    <dbReference type="NCBI Taxonomy" id="72036"/>
    <lineage>
        <taxon>Eukaryota</taxon>
        <taxon>Metazoa</taxon>
        <taxon>Ecdysozoa</taxon>
        <taxon>Arthropoda</taxon>
        <taxon>Crustacea</taxon>
        <taxon>Multicrustacea</taxon>
        <taxon>Hexanauplia</taxon>
        <taxon>Copepoda</taxon>
        <taxon>Siphonostomatoida</taxon>
        <taxon>Caligidae</taxon>
        <taxon>Lepeophtheirus</taxon>
    </lineage>
</organism>
<dbReference type="EMBL" id="HACA01031911">
    <property type="protein sequence ID" value="CDW49272.1"/>
    <property type="molecule type" value="Transcribed_RNA"/>
</dbReference>
<proteinExistence type="predicted"/>
<evidence type="ECO:0000313" key="1">
    <source>
        <dbReference type="EMBL" id="CDW49272.1"/>
    </source>
</evidence>
<dbReference type="AlphaFoldDB" id="A0A0K2VGE4"/>
<feature type="non-terminal residue" evidence="1">
    <location>
        <position position="1"/>
    </location>
</feature>
<accession>A0A0K2VGE4</accession>
<name>A0A0K2VGE4_LEPSM</name>
<sequence>KKDSYKHTIFPTFFTNYPSQERQSVQYASKLSSCLNSSLEPFQGSDFF</sequence>